<keyword evidence="3" id="KW-1185">Reference proteome</keyword>
<name>A0ABU5N078_9BACT</name>
<feature type="domain" description="Gfo/Idh/MocA-like oxidoreductase N-terminal" evidence="1">
    <location>
        <begin position="79"/>
        <end position="175"/>
    </location>
</feature>
<dbReference type="InterPro" id="IPR000683">
    <property type="entry name" value="Gfo/Idh/MocA-like_OxRdtase_N"/>
</dbReference>
<gene>
    <name evidence="2" type="ORF">P9H32_14520</name>
</gene>
<proteinExistence type="predicted"/>
<dbReference type="InterPro" id="IPR050463">
    <property type="entry name" value="Gfo/Idh/MocA_oxidrdct_glycsds"/>
</dbReference>
<dbReference type="RefSeq" id="WP_431311706.1">
    <property type="nucleotide sequence ID" value="NZ_JARVCO010000012.1"/>
</dbReference>
<accession>A0ABU5N078</accession>
<dbReference type="Gene3D" id="3.30.360.10">
    <property type="entry name" value="Dihydrodipicolinate Reductase, domain 2"/>
    <property type="match status" value="1"/>
</dbReference>
<dbReference type="EMBL" id="JARVCO010000012">
    <property type="protein sequence ID" value="MDZ8119841.1"/>
    <property type="molecule type" value="Genomic_DNA"/>
</dbReference>
<evidence type="ECO:0000259" key="1">
    <source>
        <dbReference type="Pfam" id="PF01408"/>
    </source>
</evidence>
<dbReference type="PANTHER" id="PTHR43818">
    <property type="entry name" value="BCDNA.GH03377"/>
    <property type="match status" value="1"/>
</dbReference>
<protein>
    <submittedName>
        <fullName evidence="2">Gfo/Idh/MocA family oxidoreductase</fullName>
    </submittedName>
</protein>
<dbReference type="Gene3D" id="3.40.50.720">
    <property type="entry name" value="NAD(P)-binding Rossmann-like Domain"/>
    <property type="match status" value="1"/>
</dbReference>
<reference evidence="2 3" key="1">
    <citation type="journal article" date="2024" name="Appl. Environ. Microbiol.">
        <title>Pontiella agarivorans sp. nov., a novel marine anaerobic bacterium capable of degrading macroalgal polysaccharides and fixing nitrogen.</title>
        <authorList>
            <person name="Liu N."/>
            <person name="Kivenson V."/>
            <person name="Peng X."/>
            <person name="Cui Z."/>
            <person name="Lankiewicz T.S."/>
            <person name="Gosselin K.M."/>
            <person name="English C.J."/>
            <person name="Blair E.M."/>
            <person name="O'Malley M.A."/>
            <person name="Valentine D.L."/>
        </authorList>
    </citation>
    <scope>NUCLEOTIDE SEQUENCE [LARGE SCALE GENOMIC DNA]</scope>
    <source>
        <strain evidence="2 3">NLcol2</strain>
    </source>
</reference>
<organism evidence="2 3">
    <name type="scientific">Pontiella agarivorans</name>
    <dbReference type="NCBI Taxonomy" id="3038953"/>
    <lineage>
        <taxon>Bacteria</taxon>
        <taxon>Pseudomonadati</taxon>
        <taxon>Kiritimatiellota</taxon>
        <taxon>Kiritimatiellia</taxon>
        <taxon>Kiritimatiellales</taxon>
        <taxon>Pontiellaceae</taxon>
        <taxon>Pontiella</taxon>
    </lineage>
</organism>
<sequence length="473" mass="52721">MSFSRRTTLVAGAAVSGWAMIPGRALGANNQVNLAAIGIGQQGGNILRAIGGQPGVNVVALCDVDIDSDSPVVPKDVNPKYSVRGWMNPNATPAANAAKFPKAKKYRDFRKMFDEMGDQIDAVCIGLPDHSHFPATMAAMMMGKPVYVEKPLARTFQECELLMQAEQKYKVPTQMGNQGHSGDNYHQFKLWTEMGIIKNVRHVDAQMNGIRRWHTWGNVTGYPGGEKMPAGVNWNVWRGTTPKPVDFSDKLHYGNWRGWHQFGTGCFGDWGAHILDTIHEFLDLGLPEKISATHLVGRNDYIFPLESTINFQFPERGPGLPAMDIDWRDGVGNRSLMPKELGGDEGKELWGNGKIIYSDDLTFKGSTHGRPLQIVPLDKFKDMLRSGQVSKDYGKHSTHHANFIHAVRGDEKTRSPFSVAGPLCQMFALGCIAQRLGGEYTFDRKTKQITNDKRANSLLQDEVRKGWEQYYKI</sequence>
<dbReference type="PANTHER" id="PTHR43818:SF3">
    <property type="entry name" value="OXIDOREDUCTASE-RELATED"/>
    <property type="match status" value="1"/>
</dbReference>
<dbReference type="Pfam" id="PF01408">
    <property type="entry name" value="GFO_IDH_MocA"/>
    <property type="match status" value="1"/>
</dbReference>
<dbReference type="Proteomes" id="UP001290861">
    <property type="component" value="Unassembled WGS sequence"/>
</dbReference>
<dbReference type="SUPFAM" id="SSF51735">
    <property type="entry name" value="NAD(P)-binding Rossmann-fold domains"/>
    <property type="match status" value="1"/>
</dbReference>
<evidence type="ECO:0000313" key="2">
    <source>
        <dbReference type="EMBL" id="MDZ8119841.1"/>
    </source>
</evidence>
<comment type="caution">
    <text evidence="2">The sequence shown here is derived from an EMBL/GenBank/DDBJ whole genome shotgun (WGS) entry which is preliminary data.</text>
</comment>
<dbReference type="InterPro" id="IPR036291">
    <property type="entry name" value="NAD(P)-bd_dom_sf"/>
</dbReference>
<dbReference type="SUPFAM" id="SSF55347">
    <property type="entry name" value="Glyceraldehyde-3-phosphate dehydrogenase-like, C-terminal domain"/>
    <property type="match status" value="1"/>
</dbReference>
<evidence type="ECO:0000313" key="3">
    <source>
        <dbReference type="Proteomes" id="UP001290861"/>
    </source>
</evidence>